<keyword evidence="2" id="KW-0238">DNA-binding</keyword>
<gene>
    <name evidence="5" type="ordered locus">MYPU_5310</name>
</gene>
<dbReference type="Proteomes" id="UP000000528">
    <property type="component" value="Chromosome"/>
</dbReference>
<dbReference type="PANTHER" id="PTHR30349">
    <property type="entry name" value="PHAGE INTEGRASE-RELATED"/>
    <property type="match status" value="1"/>
</dbReference>
<name>Q98Q38_MYCPU</name>
<dbReference type="PANTHER" id="PTHR30349:SF41">
    <property type="entry name" value="INTEGRASE_RECOMBINASE PROTEIN MJ0367-RELATED"/>
    <property type="match status" value="1"/>
</dbReference>
<dbReference type="SUPFAM" id="SSF56349">
    <property type="entry name" value="DNA breaking-rejoining enzymes"/>
    <property type="match status" value="1"/>
</dbReference>
<evidence type="ECO:0000259" key="4">
    <source>
        <dbReference type="PROSITE" id="PS51898"/>
    </source>
</evidence>
<keyword evidence="3" id="KW-0233">DNA recombination</keyword>
<dbReference type="AlphaFoldDB" id="Q98Q38"/>
<dbReference type="PIR" id="C90578">
    <property type="entry name" value="C90578"/>
</dbReference>
<evidence type="ECO:0000256" key="1">
    <source>
        <dbReference type="ARBA" id="ARBA00008857"/>
    </source>
</evidence>
<dbReference type="GO" id="GO:0006310">
    <property type="term" value="P:DNA recombination"/>
    <property type="evidence" value="ECO:0007669"/>
    <property type="project" value="UniProtKB-KW"/>
</dbReference>
<keyword evidence="6" id="KW-1185">Reference proteome</keyword>
<evidence type="ECO:0000256" key="3">
    <source>
        <dbReference type="ARBA" id="ARBA00023172"/>
    </source>
</evidence>
<dbReference type="HOGENOM" id="CLU_093495_0_0_14"/>
<proteinExistence type="inferred from homology"/>
<dbReference type="GO" id="GO:0003677">
    <property type="term" value="F:DNA binding"/>
    <property type="evidence" value="ECO:0007669"/>
    <property type="project" value="UniProtKB-KW"/>
</dbReference>
<dbReference type="EMBL" id="AL445565">
    <property type="protein sequence ID" value="CAC13704.1"/>
    <property type="molecule type" value="Genomic_DNA"/>
</dbReference>
<organism evidence="6">
    <name type="scientific">Mycoplasmopsis pulmonis (strain UAB CTIP)</name>
    <name type="common">Mycoplasma pulmonis</name>
    <dbReference type="NCBI Taxonomy" id="272635"/>
    <lineage>
        <taxon>Bacteria</taxon>
        <taxon>Bacillati</taxon>
        <taxon>Mycoplasmatota</taxon>
        <taxon>Mycoplasmoidales</taxon>
        <taxon>Metamycoplasmataceae</taxon>
        <taxon>Mycoplasmopsis</taxon>
    </lineage>
</organism>
<comment type="similarity">
    <text evidence="1">Belongs to the 'phage' integrase family.</text>
</comment>
<sequence length="274" mass="32689">MFCFFIFLILKIVSFLKSKFKLTGENMIEKYCAFLEKRNLSKKYVDSSRRILSKKLDVENNSHRKIMKIIVDDSNGAHYQRMLLASYKGFLKFHKKYKKVEDLLFLKIKKIDIVYRPVLKNKRLLKLTQFEENDSERIKKTKILIRFLYQTGIRIGELNTLILVNKKLYVHGKGNKNRQILYLEETFNTFRNYYPDLRYPMSLKTLRIEIKKILGKEFSPHSLRRSFATHMMQSGADPKTIMLQLGHSSINTTFQYVNSSESYNRKIYLKHLNK</sequence>
<dbReference type="GO" id="GO:0015074">
    <property type="term" value="P:DNA integration"/>
    <property type="evidence" value="ECO:0007669"/>
    <property type="project" value="InterPro"/>
</dbReference>
<dbReference type="InterPro" id="IPR002104">
    <property type="entry name" value="Integrase_catalytic"/>
</dbReference>
<accession>Q98Q38</accession>
<feature type="domain" description="Tyr recombinase" evidence="4">
    <location>
        <begin position="114"/>
        <end position="269"/>
    </location>
</feature>
<evidence type="ECO:0000256" key="2">
    <source>
        <dbReference type="ARBA" id="ARBA00023125"/>
    </source>
</evidence>
<evidence type="ECO:0000313" key="6">
    <source>
        <dbReference type="Proteomes" id="UP000000528"/>
    </source>
</evidence>
<protein>
    <submittedName>
        <fullName evidence="5">INTEGRASE/RECOMBINASE</fullName>
    </submittedName>
</protein>
<reference evidence="5 6" key="1">
    <citation type="journal article" date="2001" name="Nucleic Acids Res.">
        <title>The complete genome sequence of the murine respiratory pathogen Mycoplasma pulmonis.</title>
        <authorList>
            <person name="Chambaud I."/>
            <person name="Heilig R."/>
            <person name="Ferris S."/>
            <person name="Barbe V."/>
            <person name="Samson D."/>
            <person name="Galisson F."/>
            <person name="Moszer I."/>
            <person name="Dybvig K."/>
            <person name="Wroblewski H."/>
            <person name="Viari A."/>
            <person name="Rocha E.P.C."/>
            <person name="Blanchard A."/>
        </authorList>
    </citation>
    <scope>NUCLEOTIDE SEQUENCE [LARGE SCALE GENOMIC DNA]</scope>
    <source>
        <strain evidence="5 6">UAB CTIP</strain>
    </source>
</reference>
<dbReference type="InterPro" id="IPR013762">
    <property type="entry name" value="Integrase-like_cat_sf"/>
</dbReference>
<dbReference type="PROSITE" id="PS51898">
    <property type="entry name" value="TYR_RECOMBINASE"/>
    <property type="match status" value="1"/>
</dbReference>
<dbReference type="InterPro" id="IPR011010">
    <property type="entry name" value="DNA_brk_join_enz"/>
</dbReference>
<dbReference type="eggNOG" id="COG0582">
    <property type="taxonomic scope" value="Bacteria"/>
</dbReference>
<evidence type="ECO:0000313" key="5">
    <source>
        <dbReference type="EMBL" id="CAC13704.1"/>
    </source>
</evidence>
<dbReference type="InterPro" id="IPR050090">
    <property type="entry name" value="Tyrosine_recombinase_XerCD"/>
</dbReference>
<dbReference type="STRING" id="272635.gene:17577133"/>
<dbReference type="Gene3D" id="1.10.443.10">
    <property type="entry name" value="Intergrase catalytic core"/>
    <property type="match status" value="1"/>
</dbReference>
<dbReference type="Pfam" id="PF00589">
    <property type="entry name" value="Phage_integrase"/>
    <property type="match status" value="1"/>
</dbReference>
<dbReference type="KEGG" id="mpu:MYPU_5310"/>